<dbReference type="Pfam" id="PF18962">
    <property type="entry name" value="Por_Secre_tail"/>
    <property type="match status" value="1"/>
</dbReference>
<organism evidence="5 6">
    <name type="scientific">Flavobacterium okayamense</name>
    <dbReference type="NCBI Taxonomy" id="2830782"/>
    <lineage>
        <taxon>Bacteria</taxon>
        <taxon>Pseudomonadati</taxon>
        <taxon>Bacteroidota</taxon>
        <taxon>Flavobacteriia</taxon>
        <taxon>Flavobacteriales</taxon>
        <taxon>Flavobacteriaceae</taxon>
        <taxon>Flavobacterium</taxon>
    </lineage>
</organism>
<feature type="signal peptide" evidence="2">
    <location>
        <begin position="1"/>
        <end position="19"/>
    </location>
</feature>
<dbReference type="PANTHER" id="PTHR23282:SF101">
    <property type="entry name" value="MAM DOMAIN-CONTAINING PROTEIN"/>
    <property type="match status" value="1"/>
</dbReference>
<dbReference type="InterPro" id="IPR013320">
    <property type="entry name" value="ConA-like_dom_sf"/>
</dbReference>
<keyword evidence="6" id="KW-1185">Reference proteome</keyword>
<gene>
    <name evidence="5" type="ORF">KK2020170_23630</name>
</gene>
<dbReference type="CDD" id="cd06263">
    <property type="entry name" value="MAM"/>
    <property type="match status" value="2"/>
</dbReference>
<dbReference type="Gene3D" id="2.60.120.200">
    <property type="match status" value="3"/>
</dbReference>
<dbReference type="RefSeq" id="WP_221258569.1">
    <property type="nucleotide sequence ID" value="NZ_AP024749.1"/>
</dbReference>
<evidence type="ECO:0000259" key="3">
    <source>
        <dbReference type="PROSITE" id="PS50060"/>
    </source>
</evidence>
<dbReference type="Proteomes" id="UP000825258">
    <property type="component" value="Chromosome"/>
</dbReference>
<evidence type="ECO:0000256" key="2">
    <source>
        <dbReference type="SAM" id="SignalP"/>
    </source>
</evidence>
<dbReference type="SMART" id="SM00060">
    <property type="entry name" value="FN3"/>
    <property type="match status" value="5"/>
</dbReference>
<feature type="domain" description="MAM" evidence="3">
    <location>
        <begin position="583"/>
        <end position="741"/>
    </location>
</feature>
<dbReference type="InterPro" id="IPR045474">
    <property type="entry name" value="GEVED"/>
</dbReference>
<sequence length="1843" mass="194140">MKKITLWLLFVFACLQATAQVNIVENFDSGTSLAATGWTETGGKTIAAADACAGNSIRDNLYGSSTTGTLVSPNQVAASNGTDLTVSFDYKIENWNSTTAAPAGWGNFVVQYSTDNGTNWNTFFTVDDGNHVVANTCATFTNVIPAASLPVGSDFRMRFSMTWVSGDYDIYFDNISATQVPTAVPSCTVLSTPADGAIYVSSSVISWTLAPGIPTGYRLNVGTSTGGTDILNNFDVGNVLSYDLGSLLPGTTYYVTVIPYNGIGDATGCSETTFTSCGTMMAPWTYDIETAANTTNSTIAECWSSNPSGTTAAFRWDVDGAGSTPTANTGPSAAYSGVKYFYTESSSGTTGAVAELVSPMVDVSGLTTPTIQFYYHMYGATMGELHVDVYDGAAWNNDLLVLTGQQQTAATDAWTLSIVSLNSLTITGDVQVRFRALRGTGITGDISIDDISFAEAPACFDPINLGVANITSDSVDVLFTDASSGSQFDFYYVVQPAGTGVPATFPSGVYEDGSNSVDGINYSIPVSSLSSNTDYEIYVAADCNGNWVGPFNFTTLCTTFVAPWTYDVEAAAATTNSSISDCWSSNPTGTTAAFRWDVDASGSTPSTGTGPSGAYSGVKYFYTEATSGTAGVVAELYTPMIDVSGLTTPTVQFYYHMYGVNMGELHVDVYDGAAWNNDMFVVVGQQQTADTDAWTFSVVSLSSLTITGDIQVRFRGIRGSSFESDMSIDDISVTEAPSCFDPINLAASNVTSNSFDLDWTDASGGSQFDFYYVVQPAGTGLPVANPENYYDYSSGTPFTITCTDLADCANTLLASNTAYEVYLRADCSANWVGPLNVTTLCSTFIAPYAEDFENGGTIPSCWNMSGSENWRFSNTGAGNHIGNNGTIVGTTLSNGYFAWVDDSTPDTADASLTSPFIDVTPLTTPTLFFYELSDNEGGNPNSTLNVEVWDGAAWNAVATYNTNTNGWVERIIDLSTLTITGDIQVRFIIVESSSFYDDIAIDDVRINEAPTCFNPVNLAFSNVTSGSFDLDWVDGSGGSQFDFYYVVQPAGTGLPVANPENYYDYSSGTPFTVTCTDITDCANTLLTSNTAYEVYVRADCSTTWVGPLTITTECGVYSVPELEDFAVFLPDCWEEADGGDLVAGPNTFGTGGWVVDGFGNVGTTGAIKNNIFTTGANDWVLSPLYDIPATGWELKFDAAATQFASTNPPTNPWESDDFVEVLVSTGTTNWTVLYTYNDANVPSNTGTTNIIDLDAYAGQTVRFAFRAVEGATNGSADIDFSVDNFEIRLTPATPPACATNVVGTPDASCGNFDNTLTWDAVTGADGYYLTIGTTTGGTDILNNQDLGSTTSYVFAGTVGTTYYFTVSPYNVNGPATGCSEVSFTTNANGCYCTSNPSSVDASGITNVDLGATSFPSGSVLTYYDNTATVVDLAQGVTSNVQITFATGFTYDTNIWIDFNDDFDFDDAGELVYTGVSTATNPTTLDASFLMPGGAPLGQHRMRIGTADSGQVPPNPCYNGTWGVTSDFTVNIIAPSCTPPAFATATVSHDCGNGQFSVDIDITALGSGSPSITDGTSSWPVSGTGVVTVGPFTYGTPVTLTLLHGSDNVCDIPVGTFNYAVCPPANNDCTNAQVLTPGAVFADNSVVGTLVGGTNSGVPAPGCGSYAGADVWYSVTVPASGNITIETNNNSSSLTDTAIAVYSGTCGSLTLIECDDDDSADGNFSLVSLMGLTPGQVLYVVVWEFGGGTEDTFQVSAYDASLSTNTFNSNEFVAYPNPVKDVLTLEYSSDITDVNVINMLGQVVLTRTVNATSAQVDMSQLAAGTYLVNVTSGDVQKTIKVVKQ</sequence>
<dbReference type="SUPFAM" id="SSF49265">
    <property type="entry name" value="Fibronectin type III"/>
    <property type="match status" value="3"/>
</dbReference>
<accession>A0ABN6I0F8</accession>
<evidence type="ECO:0000256" key="1">
    <source>
        <dbReference type="ARBA" id="ARBA00022729"/>
    </source>
</evidence>
<dbReference type="SMART" id="SM00137">
    <property type="entry name" value="MAM"/>
    <property type="match status" value="2"/>
</dbReference>
<dbReference type="PROSITE" id="PS50853">
    <property type="entry name" value="FN3"/>
    <property type="match status" value="1"/>
</dbReference>
<dbReference type="Gene3D" id="2.60.120.260">
    <property type="entry name" value="Galactose-binding domain-like"/>
    <property type="match status" value="1"/>
</dbReference>
<dbReference type="InterPro" id="IPR036116">
    <property type="entry name" value="FN3_sf"/>
</dbReference>
<dbReference type="Pfam" id="PF23759">
    <property type="entry name" value="GBD_T9SS_assoc"/>
    <property type="match status" value="1"/>
</dbReference>
<dbReference type="CDD" id="cd00063">
    <property type="entry name" value="FN3"/>
    <property type="match status" value="1"/>
</dbReference>
<dbReference type="PANTHER" id="PTHR23282">
    <property type="entry name" value="APICAL ENDOSOMAL GLYCOPROTEIN PRECURSOR"/>
    <property type="match status" value="1"/>
</dbReference>
<reference evidence="5 6" key="1">
    <citation type="submission" date="2021-06" db="EMBL/GenBank/DDBJ databases">
        <title>Whole genome sequences of Flavobacterium sp. KK2020170 and assembly.</title>
        <authorList>
            <person name="Kitahara K."/>
            <person name="Miyoshi S."/>
            <person name="Uesaka K."/>
        </authorList>
    </citation>
    <scope>NUCLEOTIDE SEQUENCE [LARGE SCALE GENOMIC DNA]</scope>
    <source>
        <strain evidence="5 6">KK2020170</strain>
    </source>
</reference>
<dbReference type="InterPro" id="IPR000998">
    <property type="entry name" value="MAM_dom"/>
</dbReference>
<dbReference type="Gene3D" id="2.60.40.10">
    <property type="entry name" value="Immunoglobulins"/>
    <property type="match status" value="4"/>
</dbReference>
<evidence type="ECO:0000313" key="6">
    <source>
        <dbReference type="Proteomes" id="UP000825258"/>
    </source>
</evidence>
<feature type="domain" description="MAM" evidence="3">
    <location>
        <begin position="848"/>
        <end position="1014"/>
    </location>
</feature>
<dbReference type="NCBIfam" id="TIGR04183">
    <property type="entry name" value="Por_Secre_tail"/>
    <property type="match status" value="1"/>
</dbReference>
<dbReference type="InterPro" id="IPR003961">
    <property type="entry name" value="FN3_dom"/>
</dbReference>
<dbReference type="SUPFAM" id="SSF49899">
    <property type="entry name" value="Concanavalin A-like lectins/glucanases"/>
    <property type="match status" value="3"/>
</dbReference>
<evidence type="ECO:0000313" key="5">
    <source>
        <dbReference type="EMBL" id="BCY29495.1"/>
    </source>
</evidence>
<feature type="domain" description="MAM" evidence="3">
    <location>
        <begin position="303"/>
        <end position="461"/>
    </location>
</feature>
<dbReference type="InterPro" id="IPR051560">
    <property type="entry name" value="MAM_domain-containing"/>
</dbReference>
<proteinExistence type="predicted"/>
<name>A0ABN6I0F8_9FLAO</name>
<dbReference type="EMBL" id="AP024749">
    <property type="protein sequence ID" value="BCY29495.1"/>
    <property type="molecule type" value="Genomic_DNA"/>
</dbReference>
<feature type="domain" description="Fibronectin type-III" evidence="4">
    <location>
        <begin position="180"/>
        <end position="279"/>
    </location>
</feature>
<dbReference type="Gene3D" id="2.60.120.380">
    <property type="match status" value="1"/>
</dbReference>
<evidence type="ECO:0008006" key="7">
    <source>
        <dbReference type="Google" id="ProtNLM"/>
    </source>
</evidence>
<feature type="chain" id="PRO_5046811083" description="Por secretion system C-terminal sorting domain-containing protein" evidence="2">
    <location>
        <begin position="20"/>
        <end position="1843"/>
    </location>
</feature>
<dbReference type="PROSITE" id="PS50060">
    <property type="entry name" value="MAM_2"/>
    <property type="match status" value="3"/>
</dbReference>
<dbReference type="InterPro" id="IPR026444">
    <property type="entry name" value="Secre_tail"/>
</dbReference>
<dbReference type="Pfam" id="PF00629">
    <property type="entry name" value="MAM"/>
    <property type="match status" value="2"/>
</dbReference>
<keyword evidence="1 2" id="KW-0732">Signal</keyword>
<dbReference type="InterPro" id="IPR013783">
    <property type="entry name" value="Ig-like_fold"/>
</dbReference>
<dbReference type="Pfam" id="PF20009">
    <property type="entry name" value="GEVED"/>
    <property type="match status" value="1"/>
</dbReference>
<protein>
    <recommendedName>
        <fullName evidence="7">Por secretion system C-terminal sorting domain-containing protein</fullName>
    </recommendedName>
</protein>
<dbReference type="InterPro" id="IPR056600">
    <property type="entry name" value="GBD_T9SS_assoc"/>
</dbReference>
<evidence type="ECO:0000259" key="4">
    <source>
        <dbReference type="PROSITE" id="PS50853"/>
    </source>
</evidence>